<accession>A0ABS0GI35</accession>
<dbReference type="RefSeq" id="WP_196124111.1">
    <property type="nucleotide sequence ID" value="NZ_JADPMR010000004.1"/>
</dbReference>
<evidence type="ECO:0000313" key="2">
    <source>
        <dbReference type="Proteomes" id="UP000597206"/>
    </source>
</evidence>
<gene>
    <name evidence="1" type="ORF">I1A42_16610</name>
</gene>
<evidence type="ECO:0000313" key="1">
    <source>
        <dbReference type="EMBL" id="MBF9002091.1"/>
    </source>
</evidence>
<protein>
    <submittedName>
        <fullName evidence="1">Uncharacterized protein</fullName>
    </submittedName>
</protein>
<reference evidence="1 2" key="1">
    <citation type="submission" date="2020-11" db="EMBL/GenBank/DDBJ databases">
        <title>Vibrio nitrifigilis sp. nov., a marine nitrogen-fixing bacterium isolated from the lagoon sediment of an islet inside an atoll.</title>
        <authorList>
            <person name="Wang L.-T."/>
            <person name="Shieh W.Y."/>
        </authorList>
    </citation>
    <scope>NUCLEOTIDE SEQUENCE [LARGE SCALE GENOMIC DNA]</scope>
    <source>
        <strain evidence="1 2">NFV-1</strain>
    </source>
</reference>
<dbReference type="EMBL" id="JADPMR010000004">
    <property type="protein sequence ID" value="MBF9002091.1"/>
    <property type="molecule type" value="Genomic_DNA"/>
</dbReference>
<sequence length="435" mass="48809">MKSLQNALNSYVTNSPSLFRLCQYKDEHGPNSMPLSNWMSINHPSYNMSSWCFYGTLMNDEGVVVADVSTMVQQQQGMNSTPYLAEWSLCTDKNSGYVITPYMIHSDLVSYAQPFSINISVPGIPDKLTIELLQGQTGERGAIYHLRGQDLAIGTQKLKGTGEYYYDVLLEDVFGTIQAGYGPNSFLPQYLTSEQNDTLQSKYDEQMDLYLKNHPDECIGQGSYYYSAPLLKVLSYEIKDLSNNVVLSGKQGWIWEDYVVQGFTPTILNALSNDAKWQFYAIQLPEIKACIMISVVQFNESKLNGVTTAAMYSLDSVSKQAARTPLIQWTSDEVKMEPNCLVPRSATEPKPDTDSFTLTLTYKEPDDDTRYVTTITGKTTLPNQEIQIDSNEKSVFDKFEGSYTVSAKIHHPNLQPTPLNTSGIAWAEINLLNND</sequence>
<organism evidence="1 2">
    <name type="scientific">Vibrio nitrifigilis</name>
    <dbReference type="NCBI Taxonomy" id="2789781"/>
    <lineage>
        <taxon>Bacteria</taxon>
        <taxon>Pseudomonadati</taxon>
        <taxon>Pseudomonadota</taxon>
        <taxon>Gammaproteobacteria</taxon>
        <taxon>Vibrionales</taxon>
        <taxon>Vibrionaceae</taxon>
        <taxon>Vibrio</taxon>
    </lineage>
</organism>
<comment type="caution">
    <text evidence="1">The sequence shown here is derived from an EMBL/GenBank/DDBJ whole genome shotgun (WGS) entry which is preliminary data.</text>
</comment>
<keyword evidence="2" id="KW-1185">Reference proteome</keyword>
<proteinExistence type="predicted"/>
<dbReference type="Proteomes" id="UP000597206">
    <property type="component" value="Unassembled WGS sequence"/>
</dbReference>
<name>A0ABS0GI35_9VIBR</name>